<feature type="compositionally biased region" description="Basic residues" evidence="1">
    <location>
        <begin position="67"/>
        <end position="107"/>
    </location>
</feature>
<dbReference type="EMBL" id="JAESVG020000010">
    <property type="protein sequence ID" value="KAG8622993.1"/>
    <property type="molecule type" value="Genomic_DNA"/>
</dbReference>
<evidence type="ECO:0000313" key="3">
    <source>
        <dbReference type="EMBL" id="KAG8622993.1"/>
    </source>
</evidence>
<protein>
    <submittedName>
        <fullName evidence="3">Uncharacterized protein</fullName>
    </submittedName>
</protein>
<dbReference type="AlphaFoldDB" id="A0A8K0PDE4"/>
<organism evidence="3 4">
    <name type="scientific">Elsinoe batatas</name>
    <dbReference type="NCBI Taxonomy" id="2601811"/>
    <lineage>
        <taxon>Eukaryota</taxon>
        <taxon>Fungi</taxon>
        <taxon>Dikarya</taxon>
        <taxon>Ascomycota</taxon>
        <taxon>Pezizomycotina</taxon>
        <taxon>Dothideomycetes</taxon>
        <taxon>Dothideomycetidae</taxon>
        <taxon>Myriangiales</taxon>
        <taxon>Elsinoaceae</taxon>
        <taxon>Elsinoe</taxon>
    </lineage>
</organism>
<keyword evidence="2" id="KW-0732">Signal</keyword>
<dbReference type="OrthoDB" id="5319191at2759"/>
<gene>
    <name evidence="3" type="ORF">KVT40_007969</name>
</gene>
<name>A0A8K0PDE4_9PEZI</name>
<feature type="region of interest" description="Disordered" evidence="1">
    <location>
        <begin position="67"/>
        <end position="262"/>
    </location>
</feature>
<feature type="compositionally biased region" description="Low complexity" evidence="1">
    <location>
        <begin position="151"/>
        <end position="262"/>
    </location>
</feature>
<proteinExistence type="predicted"/>
<evidence type="ECO:0000313" key="4">
    <source>
        <dbReference type="Proteomes" id="UP000809789"/>
    </source>
</evidence>
<reference evidence="3" key="1">
    <citation type="submission" date="2021-07" db="EMBL/GenBank/DDBJ databases">
        <title>Elsinoe batatas strain:CRI-CJ2 Genome sequencing and assembly.</title>
        <authorList>
            <person name="Huang L."/>
        </authorList>
    </citation>
    <scope>NUCLEOTIDE SEQUENCE</scope>
    <source>
        <strain evidence="3">CRI-CJ2</strain>
    </source>
</reference>
<sequence length="711" mass="77006">MRFFQFSCIAALAAGVAAHSDCAVITGTKLTRPNAAATASVTTKLEAGPDFSAAAFEPYIRVANKKTTKKVTKPKTTKKVTKPKTTTKKKKKKKKKSTTTTTRRRKTTTTTTTTKKKKPKKSSTTTTTSTRKRKSSSSLTTSQTSDPAAVSSTTSSESSGQPESSSTSTVESSSSSTTTSGQDSAAAQQTSTTVSTTDSIATTIITTTSDAASSSSASSPTSSTASSTTTTSTTTSTTTTTTTAARTTTTSSSASGTSSVSARVRGTPAVFAAAPYPSSFLLPDYDFRNSSQFSSAHFLMYNTTEADSEVGLNILEATYDCYVNKHGWRNPGVSIYDDPEYGPFYKTNVFVTPNQPSAGASGVATGDWKTGLGLLFMLPEVVPFAGTSVHEYGHVMTYAQYQWWNQTRAMGWAETIAQYVRFTFEQSEMCAESRTNYNYTSGLYLWYPPFQTSLSYMTLVDASAQGNQYQAWPWLIYLSENPDKYSQLGFNIMLDLFKNYKVNSNETPLHTLNRIAAPHSTQELVARYWARMAFVDFGIDYWQYTWNVTRNKLDYNNTTPEGSGTWRVQEAKRPLYMGSNIIPLNRTSDNTDGSITVRVDGKATFSATLSVRSNDNTVQYLPLTNTTATGSGNVFAQQVSVKLEQTQEAMVVVANTPDTLLNYDNYDISGAVAVGLDYSVGLTGATVVTQLDALTPACASERTGCLPIPRF</sequence>
<feature type="chain" id="PRO_5035482322" evidence="2">
    <location>
        <begin position="19"/>
        <end position="711"/>
    </location>
</feature>
<evidence type="ECO:0000256" key="2">
    <source>
        <dbReference type="SAM" id="SignalP"/>
    </source>
</evidence>
<comment type="caution">
    <text evidence="3">The sequence shown here is derived from an EMBL/GenBank/DDBJ whole genome shotgun (WGS) entry which is preliminary data.</text>
</comment>
<feature type="signal peptide" evidence="2">
    <location>
        <begin position="1"/>
        <end position="18"/>
    </location>
</feature>
<dbReference type="Proteomes" id="UP000809789">
    <property type="component" value="Unassembled WGS sequence"/>
</dbReference>
<evidence type="ECO:0000256" key="1">
    <source>
        <dbReference type="SAM" id="MobiDB-lite"/>
    </source>
</evidence>
<accession>A0A8K0PDE4</accession>
<keyword evidence="4" id="KW-1185">Reference proteome</keyword>